<feature type="transmembrane region" description="Helical" evidence="6">
    <location>
        <begin position="53"/>
        <end position="75"/>
    </location>
</feature>
<evidence type="ECO:0000313" key="7">
    <source>
        <dbReference type="EMBL" id="MDR6245528.1"/>
    </source>
</evidence>
<reference evidence="7 8" key="1">
    <citation type="submission" date="2023-07" db="EMBL/GenBank/DDBJ databases">
        <title>Genomic Encyclopedia of Type Strains, Phase IV (KMG-IV): sequencing the most valuable type-strain genomes for metagenomic binning, comparative biology and taxonomic classification.</title>
        <authorList>
            <person name="Goeker M."/>
        </authorList>
    </citation>
    <scope>NUCLEOTIDE SEQUENCE [LARGE SCALE GENOMIC DNA]</scope>
    <source>
        <strain evidence="7 8">DSM 22170</strain>
    </source>
</reference>
<feature type="transmembrane region" description="Helical" evidence="6">
    <location>
        <begin position="12"/>
        <end position="33"/>
    </location>
</feature>
<keyword evidence="8" id="KW-1185">Reference proteome</keyword>
<dbReference type="RefSeq" id="WP_188775171.1">
    <property type="nucleotide sequence ID" value="NZ_BMMB01000004.1"/>
</dbReference>
<evidence type="ECO:0000256" key="5">
    <source>
        <dbReference type="ARBA" id="ARBA00023136"/>
    </source>
</evidence>
<keyword evidence="3 6" id="KW-0812">Transmembrane</keyword>
<dbReference type="Pfam" id="PF02588">
    <property type="entry name" value="YitT_membrane"/>
    <property type="match status" value="1"/>
</dbReference>
<keyword evidence="2" id="KW-1003">Cell membrane</keyword>
<feature type="transmembrane region" description="Helical" evidence="6">
    <location>
        <begin position="112"/>
        <end position="136"/>
    </location>
</feature>
<protein>
    <submittedName>
        <fullName evidence="7">Uncharacterized membrane-anchored protein YitT (DUF2179 family)</fullName>
    </submittedName>
</protein>
<keyword evidence="4 6" id="KW-1133">Transmembrane helix</keyword>
<dbReference type="InterPro" id="IPR051461">
    <property type="entry name" value="UPF0750_membrane"/>
</dbReference>
<organism evidence="7 8">
    <name type="scientific">Paenibacillus hunanensis</name>
    <dbReference type="NCBI Taxonomy" id="539262"/>
    <lineage>
        <taxon>Bacteria</taxon>
        <taxon>Bacillati</taxon>
        <taxon>Bacillota</taxon>
        <taxon>Bacilli</taxon>
        <taxon>Bacillales</taxon>
        <taxon>Paenibacillaceae</taxon>
        <taxon>Paenibacillus</taxon>
    </lineage>
</organism>
<comment type="subcellular location">
    <subcellularLocation>
        <location evidence="1">Cell membrane</location>
        <topology evidence="1">Multi-pass membrane protein</topology>
    </subcellularLocation>
</comment>
<feature type="transmembrane region" description="Helical" evidence="6">
    <location>
        <begin position="182"/>
        <end position="203"/>
    </location>
</feature>
<evidence type="ECO:0000256" key="3">
    <source>
        <dbReference type="ARBA" id="ARBA00022692"/>
    </source>
</evidence>
<dbReference type="InterPro" id="IPR003740">
    <property type="entry name" value="YitT"/>
</dbReference>
<feature type="transmembrane region" description="Helical" evidence="6">
    <location>
        <begin position="157"/>
        <end position="176"/>
    </location>
</feature>
<gene>
    <name evidence="7" type="ORF">JOC58_003441</name>
</gene>
<accession>A0ABU1J4Y0</accession>
<dbReference type="EMBL" id="JAVDQH010000015">
    <property type="protein sequence ID" value="MDR6245528.1"/>
    <property type="molecule type" value="Genomic_DNA"/>
</dbReference>
<evidence type="ECO:0000256" key="2">
    <source>
        <dbReference type="ARBA" id="ARBA00022475"/>
    </source>
</evidence>
<evidence type="ECO:0000256" key="1">
    <source>
        <dbReference type="ARBA" id="ARBA00004651"/>
    </source>
</evidence>
<evidence type="ECO:0000256" key="4">
    <source>
        <dbReference type="ARBA" id="ARBA00022989"/>
    </source>
</evidence>
<comment type="caution">
    <text evidence="7">The sequence shown here is derived from an EMBL/GenBank/DDBJ whole genome shotgun (WGS) entry which is preliminary data.</text>
</comment>
<proteinExistence type="predicted"/>
<sequence>MRKRTNDNWKVAAKQVAAILIGTFILAFAYYHINFHNNLSEGGFVGLALLGKYLFGWSPAWSTLVLDIPVIMIAWWLKGHRFMIMTMIGAGAFSLFYAGFEQLSPFVVDLHGSLLAAAVVSGILTGLGAGIVLRYGGATGGDDVLSRLISDWKGWKIGNVFIVGDAIVLGLCLIFLPFKETMFTMLAVWLAGKMITWTVTVELRMPFTVRKVKDAATAVKVPAASTLPRSS</sequence>
<name>A0ABU1J4Y0_9BACL</name>
<dbReference type="PANTHER" id="PTHR33545">
    <property type="entry name" value="UPF0750 MEMBRANE PROTEIN YITT-RELATED"/>
    <property type="match status" value="1"/>
</dbReference>
<dbReference type="PANTHER" id="PTHR33545:SF10">
    <property type="entry name" value="UPF0750 MEMBRANE PROTEIN YPJC"/>
    <property type="match status" value="1"/>
</dbReference>
<feature type="transmembrane region" description="Helical" evidence="6">
    <location>
        <begin position="82"/>
        <end position="100"/>
    </location>
</feature>
<keyword evidence="5 6" id="KW-0472">Membrane</keyword>
<dbReference type="Proteomes" id="UP001185028">
    <property type="component" value="Unassembled WGS sequence"/>
</dbReference>
<evidence type="ECO:0000256" key="6">
    <source>
        <dbReference type="SAM" id="Phobius"/>
    </source>
</evidence>
<evidence type="ECO:0000313" key="8">
    <source>
        <dbReference type="Proteomes" id="UP001185028"/>
    </source>
</evidence>